<keyword evidence="2" id="KW-1185">Reference proteome</keyword>
<organism evidence="1 2">
    <name type="scientific">Desulfuromonas versatilis</name>
    <dbReference type="NCBI Taxonomy" id="2802975"/>
    <lineage>
        <taxon>Bacteria</taxon>
        <taxon>Pseudomonadati</taxon>
        <taxon>Thermodesulfobacteriota</taxon>
        <taxon>Desulfuromonadia</taxon>
        <taxon>Desulfuromonadales</taxon>
        <taxon>Desulfuromonadaceae</taxon>
        <taxon>Desulfuromonas</taxon>
    </lineage>
</organism>
<reference evidence="1 2" key="1">
    <citation type="journal article" date="2016" name="C (Basel)">
        <title>Selective Growth of and Electricity Production by Marine Exoelectrogenic Bacteria in Self-Aggregated Hydrogel of Microbially Reduced Graphene Oxide.</title>
        <authorList>
            <person name="Yoshida N."/>
            <person name="Goto Y."/>
            <person name="Miyata Y."/>
        </authorList>
    </citation>
    <scope>NUCLEOTIDE SEQUENCE [LARGE SCALE GENOMIC DNA]</scope>
    <source>
        <strain evidence="1 2">NIT-T3</strain>
    </source>
</reference>
<name>A0ABN6DV80_9BACT</name>
<dbReference type="RefSeq" id="WP_221250888.1">
    <property type="nucleotide sequence ID" value="NZ_AP024355.1"/>
</dbReference>
<gene>
    <name evidence="1" type="ORF">DESUT3_04830</name>
</gene>
<evidence type="ECO:0000313" key="1">
    <source>
        <dbReference type="EMBL" id="BCR03414.1"/>
    </source>
</evidence>
<dbReference type="Pfam" id="PF05751">
    <property type="entry name" value="FixH"/>
    <property type="match status" value="1"/>
</dbReference>
<protein>
    <recommendedName>
        <fullName evidence="3">FixH family protein</fullName>
    </recommendedName>
</protein>
<accession>A0ABN6DV80</accession>
<evidence type="ECO:0000313" key="2">
    <source>
        <dbReference type="Proteomes" id="UP001319827"/>
    </source>
</evidence>
<reference evidence="1 2" key="2">
    <citation type="journal article" date="2021" name="Int. J. Syst. Evol. Microbiol.">
        <title>Isolation and Polyphasic Characterization of Desulfuromonas versatilis sp. Nov., an Electrogenic Bacteria Capable of Versatile Metabolism Isolated from a Graphene Oxide-Reducing Enrichment Culture.</title>
        <authorList>
            <person name="Xie L."/>
            <person name="Yoshida N."/>
            <person name="Ishii S."/>
            <person name="Meng L."/>
        </authorList>
    </citation>
    <scope>NUCLEOTIDE SEQUENCE [LARGE SCALE GENOMIC DNA]</scope>
    <source>
        <strain evidence="1 2">NIT-T3</strain>
    </source>
</reference>
<proteinExistence type="predicted"/>
<sequence>MNPVSRRNPWPLWLLLLGAFFLTLTAWSVYRASTRGSAVTDPGYYSHGLRFNDSLLERQAAEGLGWSVATAVQDGWIRVRLSGRDGLPVAGGAGEVVIFRVRTGSETRLVLHELSPGEYGAPLPGGLRGEFPAEMSLGRDGARVSRRLQLNL</sequence>
<dbReference type="EMBL" id="AP024355">
    <property type="protein sequence ID" value="BCR03414.1"/>
    <property type="molecule type" value="Genomic_DNA"/>
</dbReference>
<dbReference type="InterPro" id="IPR008620">
    <property type="entry name" value="FixH"/>
</dbReference>
<dbReference type="Proteomes" id="UP001319827">
    <property type="component" value="Chromosome"/>
</dbReference>
<evidence type="ECO:0008006" key="3">
    <source>
        <dbReference type="Google" id="ProtNLM"/>
    </source>
</evidence>